<dbReference type="Proteomes" id="UP001256588">
    <property type="component" value="Unassembled WGS sequence"/>
</dbReference>
<protein>
    <recommendedName>
        <fullName evidence="3">AAA family ATPase</fullName>
    </recommendedName>
</protein>
<evidence type="ECO:0000313" key="2">
    <source>
        <dbReference type="Proteomes" id="UP001256588"/>
    </source>
</evidence>
<reference evidence="1 2" key="1">
    <citation type="submission" date="2023-07" db="EMBL/GenBank/DDBJ databases">
        <title>Sorghum-associated microbial communities from plants grown in Nebraska, USA.</title>
        <authorList>
            <person name="Schachtman D."/>
        </authorList>
    </citation>
    <scope>NUCLEOTIDE SEQUENCE [LARGE SCALE GENOMIC DNA]</scope>
    <source>
        <strain evidence="1 2">4099</strain>
    </source>
</reference>
<proteinExistence type="predicted"/>
<accession>A0ABU1XVD0</accession>
<name>A0ABU1XVD0_9GAMM</name>
<dbReference type="EMBL" id="JAVDWO010000005">
    <property type="protein sequence ID" value="MDR7192700.1"/>
    <property type="molecule type" value="Genomic_DNA"/>
</dbReference>
<dbReference type="Pfam" id="PF13481">
    <property type="entry name" value="AAA_25"/>
    <property type="match status" value="1"/>
</dbReference>
<dbReference type="InterPro" id="IPR027417">
    <property type="entry name" value="P-loop_NTPase"/>
</dbReference>
<dbReference type="SUPFAM" id="SSF52540">
    <property type="entry name" value="P-loop containing nucleoside triphosphate hydrolases"/>
    <property type="match status" value="1"/>
</dbReference>
<evidence type="ECO:0000313" key="1">
    <source>
        <dbReference type="EMBL" id="MDR7192700.1"/>
    </source>
</evidence>
<organism evidence="1 2">
    <name type="scientific">Luteimonas terrae</name>
    <dbReference type="NCBI Taxonomy" id="1530191"/>
    <lineage>
        <taxon>Bacteria</taxon>
        <taxon>Pseudomonadati</taxon>
        <taxon>Pseudomonadota</taxon>
        <taxon>Gammaproteobacteria</taxon>
        <taxon>Lysobacterales</taxon>
        <taxon>Lysobacteraceae</taxon>
        <taxon>Luteimonas</taxon>
    </lineage>
</organism>
<dbReference type="Gene3D" id="3.40.50.300">
    <property type="entry name" value="P-loop containing nucleotide triphosphate hydrolases"/>
    <property type="match status" value="1"/>
</dbReference>
<sequence length="473" mass="50631">MKVSTASLDARAERAALLERGCDPRDEAIAGAYGSAPRALSESVGGRTQGPSISEALRDQLIPWSEEELLAALQPWPHAFREGNTGLFPSGEVSILAAAGREGKTTVKIGIAVAMVTGHSLAGGLLPESDRSVVVYSAEDDRQQYARKVAAQIACLGEREGACVRERLLVPNLDDAGLVAAKTLVMVLDGQPLPTGTVDAIIEALEPLTNAPAPLGLLIFETASTLSDAEESNPGFRVLVLALKRIARELKVPVVLSHHVSQASLANLADLNVSTTDIRGGTALVNNARQTGLLVNLGSEDDPFPENDARTVLRQMAAPGRPEKVTALISLDSSKGITPPPIFFRWVSTEWGPAAIELDAPRELAERSWRKVHEMVRARRSEQKGQAKEEKAEATTAERVRRVVEAVQALKARGTDEPVTLRRIRELAGMSSDVANKAIERAVEERLIRSSAATLRGKAATVYALADIGESRQ</sequence>
<keyword evidence="2" id="KW-1185">Reference proteome</keyword>
<comment type="caution">
    <text evidence="1">The sequence shown here is derived from an EMBL/GenBank/DDBJ whole genome shotgun (WGS) entry which is preliminary data.</text>
</comment>
<gene>
    <name evidence="1" type="ORF">J2W68_001416</name>
</gene>
<evidence type="ECO:0008006" key="3">
    <source>
        <dbReference type="Google" id="ProtNLM"/>
    </source>
</evidence>